<reference evidence="3" key="1">
    <citation type="journal article" date="2016" name="Nature">
        <title>Genome evolution in the allotetraploid frog Xenopus laevis.</title>
        <authorList>
            <person name="Session A.M."/>
            <person name="Uno Y."/>
            <person name="Kwon T."/>
            <person name="Chapman J.A."/>
            <person name="Toyoda A."/>
            <person name="Takahashi S."/>
            <person name="Fukui A."/>
            <person name="Hikosaka A."/>
            <person name="Suzuki A."/>
            <person name="Kondo M."/>
            <person name="van Heeringen S.J."/>
            <person name="Quigley I."/>
            <person name="Heinz S."/>
            <person name="Ogino H."/>
            <person name="Ochi H."/>
            <person name="Hellsten U."/>
            <person name="Lyons J.B."/>
            <person name="Simakov O."/>
            <person name="Putnam N."/>
            <person name="Stites J."/>
            <person name="Kuroki Y."/>
            <person name="Tanaka T."/>
            <person name="Michiue T."/>
            <person name="Watanabe M."/>
            <person name="Bogdanovic O."/>
            <person name="Lister R."/>
            <person name="Georgiou G."/>
            <person name="Paranjpe S.S."/>
            <person name="van Kruijsbergen I."/>
            <person name="Shu S."/>
            <person name="Carlson J."/>
            <person name="Kinoshita T."/>
            <person name="Ohta Y."/>
            <person name="Mawaribuchi S."/>
            <person name="Jenkins J."/>
            <person name="Grimwood J."/>
            <person name="Schmutz J."/>
            <person name="Mitros T."/>
            <person name="Mozaffari S.V."/>
            <person name="Suzuki Y."/>
            <person name="Haramoto Y."/>
            <person name="Yamamoto T.S."/>
            <person name="Takagi C."/>
            <person name="Heald R."/>
            <person name="Miller K."/>
            <person name="Haudenschild C."/>
            <person name="Kitzman J."/>
            <person name="Nakayama T."/>
            <person name="Izutsu Y."/>
            <person name="Robert J."/>
            <person name="Fortriede J."/>
            <person name="Burns K."/>
            <person name="Lotay V."/>
            <person name="Karimi K."/>
            <person name="Yasuoka Y."/>
            <person name="Dichmann D.S."/>
            <person name="Flajnik M.F."/>
            <person name="Houston D.W."/>
            <person name="Shendure J."/>
            <person name="DuPasquier L."/>
            <person name="Vize P.D."/>
            <person name="Zorn A.M."/>
            <person name="Ito M."/>
            <person name="Marcotte E.M."/>
            <person name="Wallingford J.B."/>
            <person name="Ito Y."/>
            <person name="Asashima M."/>
            <person name="Ueno N."/>
            <person name="Matsuda Y."/>
            <person name="Veenstra G.J."/>
            <person name="Fujiyama A."/>
            <person name="Harland R.M."/>
            <person name="Taira M."/>
            <person name="Rokhsar D.S."/>
        </authorList>
    </citation>
    <scope>NUCLEOTIDE SEQUENCE [LARGE SCALE GENOMIC DNA]</scope>
    <source>
        <strain evidence="3">J</strain>
    </source>
</reference>
<sequence length="73" mass="7880">MCLAALLLYFLALSCSSNAMHADKNADLLHSMATRSECADLAVSCLMARSEYGSFIGVPSLCLTQPHKANRMN</sequence>
<keyword evidence="1" id="KW-0732">Signal</keyword>
<protein>
    <recommendedName>
        <fullName evidence="4">Secreted protein</fullName>
    </recommendedName>
</protein>
<evidence type="ECO:0000313" key="2">
    <source>
        <dbReference type="EMBL" id="OCT88044.1"/>
    </source>
</evidence>
<dbReference type="Proteomes" id="UP000694892">
    <property type="component" value="Chromosome 3L"/>
</dbReference>
<feature type="signal peptide" evidence="1">
    <location>
        <begin position="1"/>
        <end position="19"/>
    </location>
</feature>
<evidence type="ECO:0000313" key="3">
    <source>
        <dbReference type="Proteomes" id="UP000694892"/>
    </source>
</evidence>
<evidence type="ECO:0000256" key="1">
    <source>
        <dbReference type="SAM" id="SignalP"/>
    </source>
</evidence>
<dbReference type="EMBL" id="CM004470">
    <property type="protein sequence ID" value="OCT88044.1"/>
    <property type="molecule type" value="Genomic_DNA"/>
</dbReference>
<organism evidence="2 3">
    <name type="scientific">Xenopus laevis</name>
    <name type="common">African clawed frog</name>
    <dbReference type="NCBI Taxonomy" id="8355"/>
    <lineage>
        <taxon>Eukaryota</taxon>
        <taxon>Metazoa</taxon>
        <taxon>Chordata</taxon>
        <taxon>Craniata</taxon>
        <taxon>Vertebrata</taxon>
        <taxon>Euteleostomi</taxon>
        <taxon>Amphibia</taxon>
        <taxon>Batrachia</taxon>
        <taxon>Anura</taxon>
        <taxon>Pipoidea</taxon>
        <taxon>Pipidae</taxon>
        <taxon>Xenopodinae</taxon>
        <taxon>Xenopus</taxon>
        <taxon>Xenopus</taxon>
    </lineage>
</organism>
<name>A0A974D9M2_XENLA</name>
<dbReference type="AlphaFoldDB" id="A0A974D9M2"/>
<evidence type="ECO:0008006" key="4">
    <source>
        <dbReference type="Google" id="ProtNLM"/>
    </source>
</evidence>
<accession>A0A974D9M2</accession>
<proteinExistence type="predicted"/>
<feature type="chain" id="PRO_5037570762" description="Secreted protein" evidence="1">
    <location>
        <begin position="20"/>
        <end position="73"/>
    </location>
</feature>
<gene>
    <name evidence="2" type="ORF">XELAEV_18016673mg</name>
</gene>